<dbReference type="InterPro" id="IPR001387">
    <property type="entry name" value="Cro/C1-type_HTH"/>
</dbReference>
<dbReference type="Pfam" id="PF01381">
    <property type="entry name" value="HTH_3"/>
    <property type="match status" value="1"/>
</dbReference>
<reference evidence="4" key="1">
    <citation type="submission" date="2016-08" db="EMBL/GenBank/DDBJ databases">
        <authorList>
            <person name="Tokovenko B."/>
            <person name="Kalinowski J."/>
        </authorList>
    </citation>
    <scope>NUCLEOTIDE SEQUENCE [LARGE SCALE GENOMIC DNA]</scope>
    <source>
        <strain evidence="4">UTMC102</strain>
    </source>
</reference>
<accession>A0A1V3C522</accession>
<dbReference type="EMBL" id="MCOK01000001">
    <property type="protein sequence ID" value="OOC55904.1"/>
    <property type="molecule type" value="Genomic_DNA"/>
</dbReference>
<keyword evidence="4" id="KW-1185">Reference proteome</keyword>
<dbReference type="CDD" id="cd00093">
    <property type="entry name" value="HTH_XRE"/>
    <property type="match status" value="1"/>
</dbReference>
<dbReference type="RefSeq" id="WP_077692336.1">
    <property type="nucleotide sequence ID" value="NZ_MCOK01000001.1"/>
</dbReference>
<comment type="caution">
    <text evidence="3">The sequence shown here is derived from an EMBL/GenBank/DDBJ whole genome shotgun (WGS) entry which is preliminary data.</text>
</comment>
<dbReference type="SUPFAM" id="SSF47413">
    <property type="entry name" value="lambda repressor-like DNA-binding domains"/>
    <property type="match status" value="1"/>
</dbReference>
<evidence type="ECO:0000256" key="1">
    <source>
        <dbReference type="SAM" id="MobiDB-lite"/>
    </source>
</evidence>
<evidence type="ECO:0000313" key="4">
    <source>
        <dbReference type="Proteomes" id="UP000189004"/>
    </source>
</evidence>
<protein>
    <recommendedName>
        <fullName evidence="2">HTH cro/C1-type domain-containing protein</fullName>
    </recommendedName>
</protein>
<dbReference type="SMART" id="SM00530">
    <property type="entry name" value="HTH_XRE"/>
    <property type="match status" value="1"/>
</dbReference>
<dbReference type="InterPro" id="IPR010982">
    <property type="entry name" value="Lambda_DNA-bd_dom_sf"/>
</dbReference>
<dbReference type="STRING" id="501010.NOSIN_20415"/>
<dbReference type="GO" id="GO:0003677">
    <property type="term" value="F:DNA binding"/>
    <property type="evidence" value="ECO:0007669"/>
    <property type="project" value="InterPro"/>
</dbReference>
<feature type="domain" description="HTH cro/C1-type" evidence="2">
    <location>
        <begin position="57"/>
        <end position="91"/>
    </location>
</feature>
<proteinExistence type="predicted"/>
<evidence type="ECO:0000259" key="2">
    <source>
        <dbReference type="PROSITE" id="PS50943"/>
    </source>
</evidence>
<dbReference type="PROSITE" id="PS50943">
    <property type="entry name" value="HTH_CROC1"/>
    <property type="match status" value="1"/>
</dbReference>
<feature type="region of interest" description="Disordered" evidence="1">
    <location>
        <begin position="102"/>
        <end position="125"/>
    </location>
</feature>
<sequence>MVLLCGHCGNPREGGAPTYRCTCIPAHVWEEPDLAQAVRTLNLSEVIRCMRQHPDTRHLSQVALATMSGLSQAMVSRLENGVNVASINRAVDALAGLGAPGAADGKRWRLPDDSEPLPPAKPQMTPGVPCVVITSPVPIYVQVMDPPDPSTTGTNRHSDVAFVIDTDGPRLIVNQDIPWGVTSAPGGATAWFALTDREQHITTAHELKART</sequence>
<dbReference type="AlphaFoldDB" id="A0A1V3C522"/>
<organism evidence="3 4">
    <name type="scientific">Nocardiopsis sinuspersici</name>
    <dbReference type="NCBI Taxonomy" id="501010"/>
    <lineage>
        <taxon>Bacteria</taxon>
        <taxon>Bacillati</taxon>
        <taxon>Actinomycetota</taxon>
        <taxon>Actinomycetes</taxon>
        <taxon>Streptosporangiales</taxon>
        <taxon>Nocardiopsidaceae</taxon>
        <taxon>Nocardiopsis</taxon>
    </lineage>
</organism>
<name>A0A1V3C522_9ACTN</name>
<dbReference type="Proteomes" id="UP000189004">
    <property type="component" value="Unassembled WGS sequence"/>
</dbReference>
<gene>
    <name evidence="3" type="ORF">NOSIN_20415</name>
</gene>
<dbReference type="Gene3D" id="1.10.260.40">
    <property type="entry name" value="lambda repressor-like DNA-binding domains"/>
    <property type="match status" value="1"/>
</dbReference>
<dbReference type="OrthoDB" id="4517420at2"/>
<evidence type="ECO:0000313" key="3">
    <source>
        <dbReference type="EMBL" id="OOC55904.1"/>
    </source>
</evidence>